<evidence type="ECO:0000259" key="1">
    <source>
        <dbReference type="PROSITE" id="PS51831"/>
    </source>
</evidence>
<reference evidence="2 3" key="1">
    <citation type="submission" date="2021-11" db="EMBL/GenBank/DDBJ databases">
        <title>Whole genome of Geoglobus acetivorans.</title>
        <authorList>
            <person name="Liu D."/>
        </authorList>
    </citation>
    <scope>NUCLEOTIDE SEQUENCE [LARGE SCALE GENOMIC DNA]</scope>
    <source>
        <strain evidence="2 3">SBH6</strain>
    </source>
</reference>
<dbReference type="Pfam" id="PF01966">
    <property type="entry name" value="HD"/>
    <property type="match status" value="1"/>
</dbReference>
<dbReference type="EMBL" id="CP087714">
    <property type="protein sequence ID" value="XAT63561.1"/>
    <property type="molecule type" value="Genomic_DNA"/>
</dbReference>
<feature type="domain" description="HD" evidence="1">
    <location>
        <begin position="26"/>
        <end position="124"/>
    </location>
</feature>
<dbReference type="Gene3D" id="1.20.58.1910">
    <property type="match status" value="1"/>
</dbReference>
<sequence>MNSDIIKKAEKFVRHVYSNKYIPGHDWLHTCRVRNLALTIADGCDINKEALEIAALFHDVGRVRSDKNHAIASAEIAMDFLKNFDLEVEFVDVVVKSIEEHERLYEPTYLEGKILQDADKLDGMGAIGIIRAAEASAFNSKLEYDTQNPFGVGCTDLEEWIDENIRQIPNRNLRVDKYLIEEIIGRQMQWINMMWTEKARRMAQRRFDLMKTFLKELEKDLREAGVVMDTMQ</sequence>
<dbReference type="CDD" id="cd00077">
    <property type="entry name" value="HDc"/>
    <property type="match status" value="1"/>
</dbReference>
<dbReference type="RefSeq" id="WP_193807284.1">
    <property type="nucleotide sequence ID" value="NZ_CP087714.1"/>
</dbReference>
<dbReference type="Proteomes" id="UP001492541">
    <property type="component" value="Chromosome"/>
</dbReference>
<dbReference type="InterPro" id="IPR006675">
    <property type="entry name" value="HDIG_dom"/>
</dbReference>
<protein>
    <submittedName>
        <fullName evidence="2">HD domain-containing protein</fullName>
    </submittedName>
</protein>
<gene>
    <name evidence="2" type="ORF">LPQ35_09925</name>
</gene>
<evidence type="ECO:0000313" key="2">
    <source>
        <dbReference type="EMBL" id="XAT63561.1"/>
    </source>
</evidence>
<dbReference type="PANTHER" id="PTHR33594:SF1">
    <property type="entry name" value="HD_PDEASE DOMAIN-CONTAINING PROTEIN"/>
    <property type="match status" value="1"/>
</dbReference>
<name>A0ABZ3H2X6_GEOAI</name>
<dbReference type="InterPro" id="IPR006674">
    <property type="entry name" value="HD_domain"/>
</dbReference>
<dbReference type="InterPro" id="IPR003607">
    <property type="entry name" value="HD/PDEase_dom"/>
</dbReference>
<accession>A0ABZ3H2X6</accession>
<dbReference type="GeneID" id="90450013"/>
<dbReference type="SMART" id="SM00471">
    <property type="entry name" value="HDc"/>
    <property type="match status" value="1"/>
</dbReference>
<organism evidence="2 3">
    <name type="scientific">Geoglobus acetivorans</name>
    <dbReference type="NCBI Taxonomy" id="565033"/>
    <lineage>
        <taxon>Archaea</taxon>
        <taxon>Methanobacteriati</taxon>
        <taxon>Methanobacteriota</taxon>
        <taxon>Archaeoglobi</taxon>
        <taxon>Archaeoglobales</taxon>
        <taxon>Archaeoglobaceae</taxon>
        <taxon>Geoglobus</taxon>
    </lineage>
</organism>
<evidence type="ECO:0000313" key="3">
    <source>
        <dbReference type="Proteomes" id="UP001492541"/>
    </source>
</evidence>
<dbReference type="PROSITE" id="PS51831">
    <property type="entry name" value="HD"/>
    <property type="match status" value="1"/>
</dbReference>
<proteinExistence type="predicted"/>
<dbReference type="PANTHER" id="PTHR33594">
    <property type="entry name" value="SUPERFAMILY HYDROLASE, PUTATIVE (AFU_ORTHOLOGUE AFUA_1G03035)-RELATED"/>
    <property type="match status" value="1"/>
</dbReference>
<dbReference type="SUPFAM" id="SSF109604">
    <property type="entry name" value="HD-domain/PDEase-like"/>
    <property type="match status" value="1"/>
</dbReference>
<dbReference type="Gene3D" id="1.10.472.50">
    <property type="entry name" value="HD-domain/PDEase-like"/>
    <property type="match status" value="1"/>
</dbReference>
<dbReference type="NCBIfam" id="TIGR00277">
    <property type="entry name" value="HDIG"/>
    <property type="match status" value="1"/>
</dbReference>
<keyword evidence="3" id="KW-1185">Reference proteome</keyword>